<keyword evidence="6 7" id="KW-0472">Membrane</keyword>
<keyword evidence="3" id="KW-1003">Cell membrane</keyword>
<dbReference type="PANTHER" id="PTHR47737">
    <property type="entry name" value="GLYCINE BETAINE/PROLINE BETAINE TRANSPORT SYSTEM PERMEASE PROTEIN PROW"/>
    <property type="match status" value="1"/>
</dbReference>
<dbReference type="RefSeq" id="WP_356501618.1">
    <property type="nucleotide sequence ID" value="NZ_JBEXIP010000002.1"/>
</dbReference>
<feature type="transmembrane region" description="Helical" evidence="7">
    <location>
        <begin position="444"/>
        <end position="462"/>
    </location>
</feature>
<keyword evidence="10" id="KW-1185">Reference proteome</keyword>
<evidence type="ECO:0000256" key="1">
    <source>
        <dbReference type="ARBA" id="ARBA00004141"/>
    </source>
</evidence>
<keyword evidence="5 7" id="KW-1133">Transmembrane helix</keyword>
<feature type="transmembrane region" description="Helical" evidence="7">
    <location>
        <begin position="271"/>
        <end position="290"/>
    </location>
</feature>
<proteinExistence type="inferred from homology"/>
<evidence type="ECO:0000256" key="2">
    <source>
        <dbReference type="ARBA" id="ARBA00022448"/>
    </source>
</evidence>
<feature type="transmembrane region" description="Helical" evidence="7">
    <location>
        <begin position="29"/>
        <end position="50"/>
    </location>
</feature>
<feature type="transmembrane region" description="Helical" evidence="7">
    <location>
        <begin position="340"/>
        <end position="361"/>
    </location>
</feature>
<feature type="transmembrane region" description="Helical" evidence="7">
    <location>
        <begin position="580"/>
        <end position="608"/>
    </location>
</feature>
<feature type="transmembrane region" description="Helical" evidence="7">
    <location>
        <begin position="469"/>
        <end position="490"/>
    </location>
</feature>
<feature type="domain" description="ABC transmembrane type-1" evidence="8">
    <location>
        <begin position="462"/>
        <end position="641"/>
    </location>
</feature>
<sequence length="652" mass="67138">MTATVTTARTTGLDASTTASSFARHRTGVLLVGAVALLILGAFLIGGGTWPKSLTVDLTGPLGDVSDWIIDNRDTHPLFLYFFGHISNAVVLSVRGVYLVLLAAGWAGVTAAAGLIAWRVAGIRLALTAVAAFILCALLGMWVPTMQTLALMVVAVLASVILGALLGLAAGLSDRVFRSLRPVLDTMQVMPAFAYLLPVVLVFGIGVPAAVLATVIYAAPPMARLTALGLRDADAGVMEAAASLGATARQRLLTARLPLARKELLLGLNQTIMMALSMAVIASVIGAGGLGDRVYQALASVDVGAALAAGIPIVLLAVVLDRVTAAAGNRIGTAPQAGPAWSGWAVVAAGTVGAAVVARLASKPTWPDAWTVGIAEPVNETVGWMTDHLYSGVPVIGGTADWAAHFTTWILDPVRDGLQWLPWWALLLLVAVLAMVIGTWRTTLTAVLAMAAIGVLGVWDPALNTLSQVLAGVAVTLVIGFAVGIAASRSERVERLLRPVLDVFQTMPQFVYLIPVVALFGVGRAPAVAAAVIYALPAVVRITTQGMNSVDSVVMESSRSLGATGMQQLRKVQLPLARPALLLAVNQGVVLVLAVVVIGGLVGGGALGYDVVFGLAQGDLATGLVAGAAIVCLGLMLDRVTQPTQRRTGKGA</sequence>
<keyword evidence="2 7" id="KW-0813">Transport</keyword>
<feature type="transmembrane region" description="Helical" evidence="7">
    <location>
        <begin position="297"/>
        <end position="320"/>
    </location>
</feature>
<feature type="transmembrane region" description="Helical" evidence="7">
    <location>
        <begin position="510"/>
        <end position="536"/>
    </location>
</feature>
<evidence type="ECO:0000313" key="10">
    <source>
        <dbReference type="Proteomes" id="UP001550044"/>
    </source>
</evidence>
<feature type="transmembrane region" description="Helical" evidence="7">
    <location>
        <begin position="620"/>
        <end position="637"/>
    </location>
</feature>
<name>A0ABV2U2T9_9ACTN</name>
<feature type="transmembrane region" description="Helical" evidence="7">
    <location>
        <begin position="97"/>
        <end position="118"/>
    </location>
</feature>
<dbReference type="EMBL" id="JBEXIP010000002">
    <property type="protein sequence ID" value="MET8432147.1"/>
    <property type="molecule type" value="Genomic_DNA"/>
</dbReference>
<evidence type="ECO:0000256" key="7">
    <source>
        <dbReference type="RuleBase" id="RU363032"/>
    </source>
</evidence>
<dbReference type="SUPFAM" id="SSF161098">
    <property type="entry name" value="MetI-like"/>
    <property type="match status" value="2"/>
</dbReference>
<keyword evidence="4 7" id="KW-0812">Transmembrane</keyword>
<evidence type="ECO:0000256" key="4">
    <source>
        <dbReference type="ARBA" id="ARBA00022692"/>
    </source>
</evidence>
<dbReference type="CDD" id="cd06261">
    <property type="entry name" value="TM_PBP2"/>
    <property type="match status" value="2"/>
</dbReference>
<comment type="similarity">
    <text evidence="7">Belongs to the binding-protein-dependent transport system permease family.</text>
</comment>
<evidence type="ECO:0000259" key="8">
    <source>
        <dbReference type="PROSITE" id="PS50928"/>
    </source>
</evidence>
<comment type="caution">
    <text evidence="9">The sequence shown here is derived from an EMBL/GenBank/DDBJ whole genome shotgun (WGS) entry which is preliminary data.</text>
</comment>
<feature type="transmembrane region" description="Helical" evidence="7">
    <location>
        <begin position="149"/>
        <end position="172"/>
    </location>
</feature>
<protein>
    <submittedName>
        <fullName evidence="9">ABC transporter permease subunit</fullName>
    </submittedName>
</protein>
<dbReference type="InterPro" id="IPR035906">
    <property type="entry name" value="MetI-like_sf"/>
</dbReference>
<evidence type="ECO:0000256" key="6">
    <source>
        <dbReference type="ARBA" id="ARBA00023136"/>
    </source>
</evidence>
<feature type="domain" description="ABC transmembrane type-1" evidence="8">
    <location>
        <begin position="145"/>
        <end position="324"/>
    </location>
</feature>
<feature type="transmembrane region" description="Helical" evidence="7">
    <location>
        <begin position="193"/>
        <end position="219"/>
    </location>
</feature>
<reference evidence="9 10" key="1">
    <citation type="submission" date="2024-06" db="EMBL/GenBank/DDBJ databases">
        <title>The Natural Products Discovery Center: Release of the First 8490 Sequenced Strains for Exploring Actinobacteria Biosynthetic Diversity.</title>
        <authorList>
            <person name="Kalkreuter E."/>
            <person name="Kautsar S.A."/>
            <person name="Yang D."/>
            <person name="Bader C.D."/>
            <person name="Teijaro C.N."/>
            <person name="Fluegel L."/>
            <person name="Davis C.M."/>
            <person name="Simpson J.R."/>
            <person name="Lauterbach L."/>
            <person name="Steele A.D."/>
            <person name="Gui C."/>
            <person name="Meng S."/>
            <person name="Li G."/>
            <person name="Viehrig K."/>
            <person name="Ye F."/>
            <person name="Su P."/>
            <person name="Kiefer A.F."/>
            <person name="Nichols A."/>
            <person name="Cepeda A.J."/>
            <person name="Yan W."/>
            <person name="Fan B."/>
            <person name="Jiang Y."/>
            <person name="Adhikari A."/>
            <person name="Zheng C.-J."/>
            <person name="Schuster L."/>
            <person name="Cowan T.M."/>
            <person name="Smanski M.J."/>
            <person name="Chevrette M.G."/>
            <person name="De Carvalho L.P.S."/>
            <person name="Shen B."/>
        </authorList>
    </citation>
    <scope>NUCLEOTIDE SEQUENCE [LARGE SCALE GENOMIC DNA]</scope>
    <source>
        <strain evidence="9 10">NPDC005137</strain>
    </source>
</reference>
<feature type="transmembrane region" description="Helical" evidence="7">
    <location>
        <begin position="125"/>
        <end position="143"/>
    </location>
</feature>
<evidence type="ECO:0000256" key="3">
    <source>
        <dbReference type="ARBA" id="ARBA00022475"/>
    </source>
</evidence>
<dbReference type="InterPro" id="IPR000515">
    <property type="entry name" value="MetI-like"/>
</dbReference>
<dbReference type="Gene3D" id="1.10.3720.10">
    <property type="entry name" value="MetI-like"/>
    <property type="match status" value="2"/>
</dbReference>
<dbReference type="Pfam" id="PF00528">
    <property type="entry name" value="BPD_transp_1"/>
    <property type="match status" value="2"/>
</dbReference>
<evidence type="ECO:0000256" key="5">
    <source>
        <dbReference type="ARBA" id="ARBA00022989"/>
    </source>
</evidence>
<organism evidence="9 10">
    <name type="scientific">Streptomyces sp. 900116325</name>
    <dbReference type="NCBI Taxonomy" id="3154295"/>
    <lineage>
        <taxon>Bacteria</taxon>
        <taxon>Bacillati</taxon>
        <taxon>Actinomycetota</taxon>
        <taxon>Actinomycetes</taxon>
        <taxon>Kitasatosporales</taxon>
        <taxon>Streptomycetaceae</taxon>
        <taxon>Streptomyces</taxon>
    </lineage>
</organism>
<dbReference type="PROSITE" id="PS50928">
    <property type="entry name" value="ABC_TM1"/>
    <property type="match status" value="2"/>
</dbReference>
<comment type="subcellular location">
    <subcellularLocation>
        <location evidence="7">Cell membrane</location>
        <topology evidence="7">Multi-pass membrane protein</topology>
    </subcellularLocation>
    <subcellularLocation>
        <location evidence="1">Membrane</location>
        <topology evidence="1">Multi-pass membrane protein</topology>
    </subcellularLocation>
</comment>
<dbReference type="PANTHER" id="PTHR47737:SF1">
    <property type="entry name" value="GLYCINE BETAINE_PROLINE BETAINE TRANSPORT SYSTEM PERMEASE PROTEIN PROW"/>
    <property type="match status" value="1"/>
</dbReference>
<feature type="transmembrane region" description="Helical" evidence="7">
    <location>
        <begin position="420"/>
        <end position="438"/>
    </location>
</feature>
<gene>
    <name evidence="9" type="ORF">ABZV61_04950</name>
</gene>
<evidence type="ECO:0000313" key="9">
    <source>
        <dbReference type="EMBL" id="MET8432147.1"/>
    </source>
</evidence>
<accession>A0ABV2U2T9</accession>
<dbReference type="Proteomes" id="UP001550044">
    <property type="component" value="Unassembled WGS sequence"/>
</dbReference>